<dbReference type="AlphaFoldDB" id="A0A8H9M414"/>
<name>A0A8H9M414_9ALTE</name>
<organism evidence="2 3">
    <name type="scientific">Paraglaciecola chathamensis</name>
    <dbReference type="NCBI Taxonomy" id="368405"/>
    <lineage>
        <taxon>Bacteria</taxon>
        <taxon>Pseudomonadati</taxon>
        <taxon>Pseudomonadota</taxon>
        <taxon>Gammaproteobacteria</taxon>
        <taxon>Alteromonadales</taxon>
        <taxon>Alteromonadaceae</taxon>
        <taxon>Paraglaciecola</taxon>
    </lineage>
</organism>
<accession>A0A8H9M414</accession>
<dbReference type="EMBL" id="BMZC01000006">
    <property type="protein sequence ID" value="GGZ65632.1"/>
    <property type="molecule type" value="Genomic_DNA"/>
</dbReference>
<dbReference type="Proteomes" id="UP000622604">
    <property type="component" value="Unassembled WGS sequence"/>
</dbReference>
<dbReference type="RefSeq" id="WP_191866168.1">
    <property type="nucleotide sequence ID" value="NZ_BMZC01000006.1"/>
</dbReference>
<comment type="caution">
    <text evidence="2">The sequence shown here is derived from an EMBL/GenBank/DDBJ whole genome shotgun (WGS) entry which is preliminary data.</text>
</comment>
<evidence type="ECO:0000259" key="1">
    <source>
        <dbReference type="Pfam" id="PF04230"/>
    </source>
</evidence>
<dbReference type="InterPro" id="IPR007345">
    <property type="entry name" value="Polysacch_pyruvyl_Trfase"/>
</dbReference>
<reference evidence="2" key="1">
    <citation type="journal article" date="2014" name="Int. J. Syst. Evol. Microbiol.">
        <title>Complete genome sequence of Corynebacterium casei LMG S-19264T (=DSM 44701T), isolated from a smear-ripened cheese.</title>
        <authorList>
            <consortium name="US DOE Joint Genome Institute (JGI-PGF)"/>
            <person name="Walter F."/>
            <person name="Albersmeier A."/>
            <person name="Kalinowski J."/>
            <person name="Ruckert C."/>
        </authorList>
    </citation>
    <scope>NUCLEOTIDE SEQUENCE</scope>
    <source>
        <strain evidence="2">KCTC 32337</strain>
    </source>
</reference>
<evidence type="ECO:0000313" key="2">
    <source>
        <dbReference type="EMBL" id="GGZ65632.1"/>
    </source>
</evidence>
<protein>
    <recommendedName>
        <fullName evidence="1">Polysaccharide pyruvyl transferase domain-containing protein</fullName>
    </recommendedName>
</protein>
<sequence>MKLFYFEAPEGNVGDDLNKWLWPKILGEKLDQDDSHLLIGIGTLLNHKIPLAKKYTVLTSGVGYGDLPNLRHGEWDFVGLRGPLSKEKMDVASNIPLLDGAYLLPLYLQVPKLSKHKFGYIPHVDSITNGVWEDVAKAGDFKLLDPRWPVEKFINELLSCEKVVTEAMHGAIMADAYGIPWQPTKAYDYINDFKWQDWAKSLNMEVKLNIIKPTWKGDQGEPIKRVLINNVKRGLQYSGIYSKNWTPVLPRTSSASHIKHVAEQIHFNASNLEFYLSDDKLRKEKTDLLIDHIEKKFDISLKGQLQTITSAEKILAP</sequence>
<evidence type="ECO:0000313" key="3">
    <source>
        <dbReference type="Proteomes" id="UP000622604"/>
    </source>
</evidence>
<proteinExistence type="predicted"/>
<gene>
    <name evidence="2" type="ORF">GCM10011274_24900</name>
</gene>
<reference evidence="2" key="2">
    <citation type="submission" date="2020-09" db="EMBL/GenBank/DDBJ databases">
        <authorList>
            <person name="Sun Q."/>
            <person name="Kim S."/>
        </authorList>
    </citation>
    <scope>NUCLEOTIDE SEQUENCE</scope>
    <source>
        <strain evidence="2">KCTC 32337</strain>
    </source>
</reference>
<feature type="domain" description="Polysaccharide pyruvyl transferase" evidence="1">
    <location>
        <begin position="74"/>
        <end position="181"/>
    </location>
</feature>
<dbReference type="Pfam" id="PF04230">
    <property type="entry name" value="PS_pyruv_trans"/>
    <property type="match status" value="1"/>
</dbReference>